<keyword evidence="2" id="KW-1185">Reference proteome</keyword>
<evidence type="ECO:0000313" key="2">
    <source>
        <dbReference type="Proteomes" id="UP000094578"/>
    </source>
</evidence>
<organism evidence="1 2">
    <name type="scientific">Paenibacillus nuruki</name>
    <dbReference type="NCBI Taxonomy" id="1886670"/>
    <lineage>
        <taxon>Bacteria</taxon>
        <taxon>Bacillati</taxon>
        <taxon>Bacillota</taxon>
        <taxon>Bacilli</taxon>
        <taxon>Bacillales</taxon>
        <taxon>Paenibacillaceae</taxon>
        <taxon>Paenibacillus</taxon>
    </lineage>
</organism>
<reference evidence="1 2" key="1">
    <citation type="submission" date="2016-08" db="EMBL/GenBank/DDBJ databases">
        <title>Genome sequencing of Paenibacillus sp. TI45-13ar, isolated from Korean traditional nuruk.</title>
        <authorList>
            <person name="Kim S.-J."/>
        </authorList>
    </citation>
    <scope>NUCLEOTIDE SEQUENCE [LARGE SCALE GENOMIC DNA]</scope>
    <source>
        <strain evidence="1 2">TI45-13ar</strain>
    </source>
</reference>
<evidence type="ECO:0000313" key="1">
    <source>
        <dbReference type="EMBL" id="ODP26213.1"/>
    </source>
</evidence>
<name>A0A1E3KXU5_9BACL</name>
<comment type="caution">
    <text evidence="1">The sequence shown here is derived from an EMBL/GenBank/DDBJ whole genome shotgun (WGS) entry which is preliminary data.</text>
</comment>
<sequence length="128" mass="15249">MDKTNSLPPKQIIDSFEGIVDHIMQYHLEDGMRQHFLNIEENHLFEFHWSFGMFIRNAYELSDPEKVPNLVEHYKRVLIIEAGEDPDILTSESEPLYYFLLTGLLDNDGVSRHILKLIWRRLNIEHRD</sequence>
<dbReference type="EMBL" id="MDER01000086">
    <property type="protein sequence ID" value="ODP26213.1"/>
    <property type="molecule type" value="Genomic_DNA"/>
</dbReference>
<dbReference type="Proteomes" id="UP000094578">
    <property type="component" value="Unassembled WGS sequence"/>
</dbReference>
<dbReference type="STRING" id="1886670.PTI45_04053"/>
<protein>
    <submittedName>
        <fullName evidence="1">Uncharacterized protein</fullName>
    </submittedName>
</protein>
<gene>
    <name evidence="1" type="ORF">PTI45_04053</name>
</gene>
<accession>A0A1E3KXU5</accession>
<proteinExistence type="predicted"/>
<dbReference type="AlphaFoldDB" id="A0A1E3KXU5"/>
<dbReference type="RefSeq" id="WP_069329385.1">
    <property type="nucleotide sequence ID" value="NZ_MDER01000086.1"/>
</dbReference>